<evidence type="ECO:0000313" key="1">
    <source>
        <dbReference type="EMBL" id="AUD40361.1"/>
    </source>
</evidence>
<dbReference type="Proteomes" id="UP000235762">
    <property type="component" value="Segment"/>
</dbReference>
<gene>
    <name evidence="1" type="ORF">fgpv_283</name>
</gene>
<evidence type="ECO:0000313" key="2">
    <source>
        <dbReference type="Proteomes" id="UP000235762"/>
    </source>
</evidence>
<reference evidence="1 2" key="1">
    <citation type="journal article" date="2017" name="BMC Genomics">
        <title>Comparative analysis of avian poxvirus genomes, including a novel poxvirus from lesser flamingos (Phoenicopterus minor), highlights the lack of conservation of the central region.</title>
        <authorList>
            <person name="Carulei O."/>
            <person name="Douglass N."/>
            <person name="Williamson A.L."/>
        </authorList>
    </citation>
    <scope>NUCLEOTIDE SEQUENCE [LARGE SCALE GENOMIC DNA]</scope>
    <source>
        <strain evidence="1">FGPVKD09</strain>
    </source>
</reference>
<dbReference type="EMBL" id="MF678796">
    <property type="protein sequence ID" value="AUD40361.1"/>
    <property type="molecule type" value="Genomic_DNA"/>
</dbReference>
<proteinExistence type="predicted"/>
<name>A0A2H4X2S3_9POXV</name>
<keyword evidence="2" id="KW-1185">Reference proteome</keyword>
<protein>
    <submittedName>
        <fullName evidence="1">Uncharacterized protein</fullName>
    </submittedName>
</protein>
<accession>A0A2H4X2S3</accession>
<organism evidence="1 2">
    <name type="scientific">Flamingopox virus FGPVKD09</name>
    <dbReference type="NCBI Taxonomy" id="2059380"/>
    <lineage>
        <taxon>Viruses</taxon>
        <taxon>Varidnaviria</taxon>
        <taxon>Bamfordvirae</taxon>
        <taxon>Nucleocytoviricota</taxon>
        <taxon>Pokkesviricetes</taxon>
        <taxon>Chitovirales</taxon>
        <taxon>Poxviridae</taxon>
        <taxon>Chordopoxvirinae</taxon>
        <taxon>Avipoxvirus</taxon>
    </lineage>
</organism>
<sequence>MGDIIIVGDDSIADIPKEYIDRLTQAIKNSNNRQVEVFDCLCREGKKSMINDVTIAISKYNDYEPHLFLKTLYTSGKLDAELVEMYDKNSRTCHEYFSALKNLRDTDDGLTKPEIYIQILDMYKAAESKIKDKLVLGYNDKKSYIDNVIYKFARTGSYWSYVIIEKIRQYFSKCGGELGRKAQNVVEDAILARKAYITLNT</sequence>